<dbReference type="OrthoDB" id="120976at2759"/>
<organism evidence="1">
    <name type="scientific">Tetraodon nigroviridis</name>
    <name type="common">Spotted green pufferfish</name>
    <name type="synonym">Chelonodon nigroviridis</name>
    <dbReference type="NCBI Taxonomy" id="99883"/>
    <lineage>
        <taxon>Eukaryota</taxon>
        <taxon>Metazoa</taxon>
        <taxon>Chordata</taxon>
        <taxon>Craniata</taxon>
        <taxon>Vertebrata</taxon>
        <taxon>Euteleostomi</taxon>
        <taxon>Actinopterygii</taxon>
        <taxon>Neopterygii</taxon>
        <taxon>Teleostei</taxon>
        <taxon>Neoteleostei</taxon>
        <taxon>Acanthomorphata</taxon>
        <taxon>Eupercaria</taxon>
        <taxon>Tetraodontiformes</taxon>
        <taxon>Tetradontoidea</taxon>
        <taxon>Tetraodontidae</taxon>
        <taxon>Tetraodon</taxon>
    </lineage>
</organism>
<sequence>FAQERQFQLNPTDDSFGNRVTFVSSTLSFPCDVERDSTHGGQILCYTR</sequence>
<reference evidence="1" key="1">
    <citation type="journal article" date="2004" name="Nature">
        <title>Genome duplication in the teleost fish Tetraodon nigroviridis reveals the early vertebrate proto-karyotype.</title>
        <authorList>
            <person name="Jaillon O."/>
            <person name="Aury J.-M."/>
            <person name="Brunet F."/>
            <person name="Petit J.-L."/>
            <person name="Stange-Thomann N."/>
            <person name="Mauceli E."/>
            <person name="Bouneau L."/>
            <person name="Fischer C."/>
            <person name="Ozouf-Costaz C."/>
            <person name="Bernot A."/>
            <person name="Nicaud S."/>
            <person name="Jaffe D."/>
            <person name="Fisher S."/>
            <person name="Lutfalla G."/>
            <person name="Dossat C."/>
            <person name="Segurens B."/>
            <person name="Dasilva C."/>
            <person name="Salanoubat M."/>
            <person name="Levy M."/>
            <person name="Boudet N."/>
            <person name="Castellano S."/>
            <person name="Anthouard V."/>
            <person name="Jubin C."/>
            <person name="Castelli V."/>
            <person name="Katinka M."/>
            <person name="Vacherie B."/>
            <person name="Biemont C."/>
            <person name="Skalli Z."/>
            <person name="Cattolico L."/>
            <person name="Poulain J."/>
            <person name="De Berardinis V."/>
            <person name="Cruaud C."/>
            <person name="Duprat S."/>
            <person name="Brottier P."/>
            <person name="Coutanceau J.-P."/>
            <person name="Gouzy J."/>
            <person name="Parra G."/>
            <person name="Lardier G."/>
            <person name="Chapple C."/>
            <person name="McKernan K.J."/>
            <person name="McEwan P."/>
            <person name="Bosak S."/>
            <person name="Kellis M."/>
            <person name="Volff J.-N."/>
            <person name="Guigo R."/>
            <person name="Zody M.C."/>
            <person name="Mesirov J."/>
            <person name="Lindblad-Toh K."/>
            <person name="Birren B."/>
            <person name="Nusbaum C."/>
            <person name="Kahn D."/>
            <person name="Robinson-Rechavi M."/>
            <person name="Laudet V."/>
            <person name="Schachter V."/>
            <person name="Quetier F."/>
            <person name="Saurin W."/>
            <person name="Scarpelli C."/>
            <person name="Wincker P."/>
            <person name="Lander E.S."/>
            <person name="Weissenbach J."/>
            <person name="Roest Crollius H."/>
        </authorList>
    </citation>
    <scope>NUCLEOTIDE SEQUENCE [LARGE SCALE GENOMIC DNA]</scope>
</reference>
<reference evidence="1" key="2">
    <citation type="submission" date="2004-02" db="EMBL/GenBank/DDBJ databases">
        <authorList>
            <consortium name="Genoscope"/>
            <consortium name="Whitehead Institute Centre for Genome Research"/>
        </authorList>
    </citation>
    <scope>NUCLEOTIDE SEQUENCE</scope>
</reference>
<proteinExistence type="predicted"/>
<gene>
    <name evidence="1" type="ORF">GSTENG00009908001</name>
</gene>
<comment type="caution">
    <text evidence="1">The sequence shown here is derived from an EMBL/GenBank/DDBJ whole genome shotgun (WGS) entry which is preliminary data.</text>
</comment>
<evidence type="ECO:0000313" key="1">
    <source>
        <dbReference type="EMBL" id="CAF94004.1"/>
    </source>
</evidence>
<feature type="non-terminal residue" evidence="1">
    <location>
        <position position="1"/>
    </location>
</feature>
<protein>
    <submittedName>
        <fullName evidence="1">(spotted green pufferfish) hypothetical protein</fullName>
    </submittedName>
</protein>
<accession>Q4SZC8</accession>
<dbReference type="HOGENOM" id="CLU_000057_1_0_1"/>
<dbReference type="EMBL" id="CAAE01011717">
    <property type="protein sequence ID" value="CAF94004.1"/>
    <property type="molecule type" value="Genomic_DNA"/>
</dbReference>
<dbReference type="AlphaFoldDB" id="Q4SZC8"/>
<dbReference type="KEGG" id="tng:GSTEN00009908G001"/>
<name>Q4SZC8_TETNG</name>